<feature type="transmembrane region" description="Helical" evidence="2">
    <location>
        <begin position="82"/>
        <end position="100"/>
    </location>
</feature>
<feature type="transmembrane region" description="Helical" evidence="2">
    <location>
        <begin position="106"/>
        <end position="122"/>
    </location>
</feature>
<keyword evidence="2" id="KW-0812">Transmembrane</keyword>
<dbReference type="RefSeq" id="WP_029722896.1">
    <property type="nucleotide sequence ID" value="NZ_JAJUIW010000020.1"/>
</dbReference>
<evidence type="ECO:0000313" key="4">
    <source>
        <dbReference type="EMBL" id="KEI46107.1"/>
    </source>
</evidence>
<gene>
    <name evidence="4" type="ORF">GU90_00185</name>
</gene>
<evidence type="ECO:0000259" key="3">
    <source>
        <dbReference type="Pfam" id="PF08044"/>
    </source>
</evidence>
<evidence type="ECO:0000256" key="1">
    <source>
        <dbReference type="SAM" id="MobiDB-lite"/>
    </source>
</evidence>
<protein>
    <recommendedName>
        <fullName evidence="3">DUF1707 domain-containing protein</fullName>
    </recommendedName>
</protein>
<feature type="domain" description="DUF1707" evidence="3">
    <location>
        <begin position="10"/>
        <end position="62"/>
    </location>
</feature>
<keyword evidence="5" id="KW-1185">Reference proteome</keyword>
<organism evidence="4 5">
    <name type="scientific">Saccharopolyspora rectivirgula</name>
    <dbReference type="NCBI Taxonomy" id="28042"/>
    <lineage>
        <taxon>Bacteria</taxon>
        <taxon>Bacillati</taxon>
        <taxon>Actinomycetota</taxon>
        <taxon>Actinomycetes</taxon>
        <taxon>Pseudonocardiales</taxon>
        <taxon>Pseudonocardiaceae</taxon>
        <taxon>Saccharopolyspora</taxon>
    </lineage>
</organism>
<sequence length="124" mass="13727">MRPQRPGKDLRVGDPEREHAMRLLGEHLSAGRLEVHEYDQRCRQAATARFRSELDALFDDLPDPRPDSPRPAPATPKRNGQLAWRLTVGAGVLALALLLVVVARTAGVVLLVPLVAVAWLAWQK</sequence>
<dbReference type="InterPro" id="IPR012551">
    <property type="entry name" value="DUF1707_SHOCT-like"/>
</dbReference>
<reference evidence="4 5" key="1">
    <citation type="submission" date="2014-06" db="EMBL/GenBank/DDBJ databases">
        <title>Saccharopolyspora rectivirgula DSM-43113 Genome sequencing.</title>
        <authorList>
            <person name="Barrera C."/>
            <person name="Millon L."/>
            <person name="Rognon B."/>
            <person name="Zaugg C."/>
            <person name="Monod M."/>
        </authorList>
    </citation>
    <scope>NUCLEOTIDE SEQUENCE [LARGE SCALE GENOMIC DNA]</scope>
    <source>
        <strain evidence="4 5">DSM 43113</strain>
    </source>
</reference>
<dbReference type="STRING" id="28042.GU90_00185"/>
<comment type="caution">
    <text evidence="4">The sequence shown here is derived from an EMBL/GenBank/DDBJ whole genome shotgun (WGS) entry which is preliminary data.</text>
</comment>
<evidence type="ECO:0000313" key="5">
    <source>
        <dbReference type="Proteomes" id="UP000031419"/>
    </source>
</evidence>
<accession>A0A073B4B8</accession>
<dbReference type="Pfam" id="PF08044">
    <property type="entry name" value="DUF1707"/>
    <property type="match status" value="1"/>
</dbReference>
<evidence type="ECO:0000256" key="2">
    <source>
        <dbReference type="SAM" id="Phobius"/>
    </source>
</evidence>
<feature type="region of interest" description="Disordered" evidence="1">
    <location>
        <begin position="58"/>
        <end position="80"/>
    </location>
</feature>
<dbReference type="AlphaFoldDB" id="A0A073B4B8"/>
<keyword evidence="2" id="KW-1133">Transmembrane helix</keyword>
<dbReference type="EMBL" id="JNVU01000002">
    <property type="protein sequence ID" value="KEI46107.1"/>
    <property type="molecule type" value="Genomic_DNA"/>
</dbReference>
<dbReference type="Proteomes" id="UP000031419">
    <property type="component" value="Unassembled WGS sequence"/>
</dbReference>
<name>A0A073B4B8_9PSEU</name>
<keyword evidence="2" id="KW-0472">Membrane</keyword>
<proteinExistence type="predicted"/>
<dbReference type="eggNOG" id="COG2314">
    <property type="taxonomic scope" value="Bacteria"/>
</dbReference>